<keyword evidence="1" id="KW-0175">Coiled coil</keyword>
<evidence type="ECO:0000256" key="2">
    <source>
        <dbReference type="SAM" id="Phobius"/>
    </source>
</evidence>
<organism evidence="3 4">
    <name type="scientific">Paenimyroides tangerinum</name>
    <dbReference type="NCBI Taxonomy" id="2488728"/>
    <lineage>
        <taxon>Bacteria</taxon>
        <taxon>Pseudomonadati</taxon>
        <taxon>Bacteroidota</taxon>
        <taxon>Flavobacteriia</taxon>
        <taxon>Flavobacteriales</taxon>
        <taxon>Flavobacteriaceae</taxon>
        <taxon>Paenimyroides</taxon>
    </lineage>
</organism>
<evidence type="ECO:0000313" key="4">
    <source>
        <dbReference type="Proteomes" id="UP000275719"/>
    </source>
</evidence>
<sequence length="307" mass="35563">MNNTPPKENTNNQEIDLVFLFRKIKGFFQSIRFGIFKFIQFCLNKIVYILAIIAVGGVLGYFMDKNLPQQYKHETIVAVNFDSAEYLYNFISNNKSKDSKITKVTIVPVNDIFQLISDNEDHLRAVTFLSESGLKIAEYEKGSSNIFFYRYHLLTIYTNGKDETGKVVSEFLAKINNTPYFVNKQKIEYKNNLVKIEEFKKSVQNINSVFESITKDKSSASVDITTYNQMNELTKTKSLLLKQLNKLETELAEQSVAIFPTVIQNNISANLFGYIVKIPFLFLFIFFIVSWMVSWFKNTKKAYLSRN</sequence>
<comment type="caution">
    <text evidence="3">The sequence shown here is derived from an EMBL/GenBank/DDBJ whole genome shotgun (WGS) entry which is preliminary data.</text>
</comment>
<accession>A0A3P3W8S3</accession>
<reference evidence="3 4" key="1">
    <citation type="submission" date="2018-11" db="EMBL/GenBank/DDBJ databases">
        <title>Flavobacterium sp. nov., YIM 102701-2 draft genome.</title>
        <authorList>
            <person name="Li G."/>
            <person name="Jiang Y."/>
        </authorList>
    </citation>
    <scope>NUCLEOTIDE SEQUENCE [LARGE SCALE GENOMIC DNA]</scope>
    <source>
        <strain evidence="3 4">YIM 102701-2</strain>
    </source>
</reference>
<dbReference type="EMBL" id="RQVQ01000017">
    <property type="protein sequence ID" value="RRJ90396.1"/>
    <property type="molecule type" value="Genomic_DNA"/>
</dbReference>
<keyword evidence="2" id="KW-0812">Transmembrane</keyword>
<feature type="coiled-coil region" evidence="1">
    <location>
        <begin position="230"/>
        <end position="257"/>
    </location>
</feature>
<evidence type="ECO:0000313" key="3">
    <source>
        <dbReference type="EMBL" id="RRJ90396.1"/>
    </source>
</evidence>
<feature type="transmembrane region" description="Helical" evidence="2">
    <location>
        <begin position="271"/>
        <end position="296"/>
    </location>
</feature>
<protein>
    <submittedName>
        <fullName evidence="3">Uncharacterized protein</fullName>
    </submittedName>
</protein>
<proteinExistence type="predicted"/>
<gene>
    <name evidence="3" type="ORF">EG240_09090</name>
</gene>
<name>A0A3P3W8S3_9FLAO</name>
<evidence type="ECO:0000256" key="1">
    <source>
        <dbReference type="SAM" id="Coils"/>
    </source>
</evidence>
<keyword evidence="2" id="KW-1133">Transmembrane helix</keyword>
<dbReference type="Proteomes" id="UP000275719">
    <property type="component" value="Unassembled WGS sequence"/>
</dbReference>
<feature type="transmembrane region" description="Helical" evidence="2">
    <location>
        <begin position="46"/>
        <end position="63"/>
    </location>
</feature>
<keyword evidence="2" id="KW-0472">Membrane</keyword>
<keyword evidence="4" id="KW-1185">Reference proteome</keyword>
<dbReference type="RefSeq" id="WP_125019081.1">
    <property type="nucleotide sequence ID" value="NZ_RQVQ01000017.1"/>
</dbReference>
<dbReference type="AlphaFoldDB" id="A0A3P3W8S3"/>
<dbReference type="OrthoDB" id="1452530at2"/>